<dbReference type="PANTHER" id="PTHR22916:SF3">
    <property type="entry name" value="UDP-GLCNAC:BETAGAL BETA-1,3-N-ACETYLGLUCOSAMINYLTRANSFERASE-LIKE PROTEIN 1"/>
    <property type="match status" value="1"/>
</dbReference>
<keyword evidence="1" id="KW-0808">Transferase</keyword>
<dbReference type="EMBL" id="AP017313">
    <property type="protein sequence ID" value="BAU54352.1"/>
    <property type="molecule type" value="Genomic_DNA"/>
</dbReference>
<dbReference type="OrthoDB" id="927791at2"/>
<evidence type="ECO:0000313" key="1">
    <source>
        <dbReference type="EMBL" id="BAU54352.1"/>
    </source>
</evidence>
<proteinExistence type="predicted"/>
<dbReference type="Gene3D" id="3.90.550.10">
    <property type="entry name" value="Spore Coat Polysaccharide Biosynthesis Protein SpsA, Chain A"/>
    <property type="match status" value="1"/>
</dbReference>
<dbReference type="Pfam" id="PF00535">
    <property type="entry name" value="Glycos_transf_2"/>
    <property type="match status" value="1"/>
</dbReference>
<dbReference type="InterPro" id="IPR029044">
    <property type="entry name" value="Nucleotide-diphossugar_trans"/>
</dbReference>
<dbReference type="SUPFAM" id="SSF53448">
    <property type="entry name" value="Nucleotide-diphospho-sugar transferases"/>
    <property type="match status" value="1"/>
</dbReference>
<dbReference type="CDD" id="cd00761">
    <property type="entry name" value="Glyco_tranf_GTA_type"/>
    <property type="match status" value="1"/>
</dbReference>
<accession>A0A0X8X225</accession>
<dbReference type="AlphaFoldDB" id="A0A0X8X225"/>
<dbReference type="InterPro" id="IPR001173">
    <property type="entry name" value="Glyco_trans_2-like"/>
</dbReference>
<protein>
    <submittedName>
        <fullName evidence="1">Putative glycosyltransferase EpsJ</fullName>
        <ecNumber evidence="1">2.4.-.-</ecNumber>
    </submittedName>
</protein>
<reference evidence="1 2" key="1">
    <citation type="submission" date="2015-12" db="EMBL/GenBank/DDBJ databases">
        <title>Genome sequence of Mucilaginibacter gotjawali.</title>
        <authorList>
            <person name="Lee J.S."/>
            <person name="Lee K.C."/>
            <person name="Kim K.K."/>
            <person name="Lee B.W."/>
        </authorList>
    </citation>
    <scope>NUCLEOTIDE SEQUENCE [LARGE SCALE GENOMIC DNA]</scope>
    <source>
        <strain evidence="1 2">SA3-7</strain>
    </source>
</reference>
<organism evidence="1 2">
    <name type="scientific">Mucilaginibacter gotjawali</name>
    <dbReference type="NCBI Taxonomy" id="1550579"/>
    <lineage>
        <taxon>Bacteria</taxon>
        <taxon>Pseudomonadati</taxon>
        <taxon>Bacteroidota</taxon>
        <taxon>Sphingobacteriia</taxon>
        <taxon>Sphingobacteriales</taxon>
        <taxon>Sphingobacteriaceae</taxon>
        <taxon>Mucilaginibacter</taxon>
    </lineage>
</organism>
<dbReference type="PANTHER" id="PTHR22916">
    <property type="entry name" value="GLYCOSYLTRANSFERASE"/>
    <property type="match status" value="1"/>
</dbReference>
<dbReference type="EC" id="2.4.-.-" evidence="1"/>
<evidence type="ECO:0000313" key="2">
    <source>
        <dbReference type="Proteomes" id="UP000218263"/>
    </source>
</evidence>
<dbReference type="KEGG" id="mgot:MgSA37_02527"/>
<dbReference type="GO" id="GO:0016758">
    <property type="term" value="F:hexosyltransferase activity"/>
    <property type="evidence" value="ECO:0007669"/>
    <property type="project" value="UniProtKB-ARBA"/>
</dbReference>
<dbReference type="Proteomes" id="UP000218263">
    <property type="component" value="Chromosome"/>
</dbReference>
<keyword evidence="2" id="KW-1185">Reference proteome</keyword>
<sequence length="324" mass="38043">MIQISVIIPMYNVAQFLNKCIASVYQQNLEEDSFEVILVDDQSPDDSKTIAANLIQNHSNARIISHPVNKGLGGARNTGILNASGKYLVFWDADDWFLPGMLAQLFDVAEKYAVDVLEFGAQGIGEKNKIVYTESLSSDKIYNGIDYYKKYRYMDSACNKLYNRSFLLQNGLLFVERLYIEDYEFNTRVFYVAQKVFGIKLIAAQFYQSPDSITRNVDNRRSAKMRDDIAKVMKLVLDFFKKQPNKETKQVSEYFEQRLSYLTATLFFQLFKSRARYIAFENLKSELIKNDIFFINHRIYDLKKELFRNLFLKHFYLFRICRYI</sequence>
<name>A0A0X8X225_9SPHI</name>
<gene>
    <name evidence="1" type="primary">epsJ_2</name>
    <name evidence="1" type="ORF">MgSA37_02527</name>
</gene>
<dbReference type="RefSeq" id="WP_096352263.1">
    <property type="nucleotide sequence ID" value="NZ_AP017313.1"/>
</dbReference>
<keyword evidence="1" id="KW-0328">Glycosyltransferase</keyword>